<feature type="domain" description="MULE transposase" evidence="2">
    <location>
        <begin position="74"/>
        <end position="150"/>
    </location>
</feature>
<evidence type="ECO:0000256" key="1">
    <source>
        <dbReference type="SAM" id="MobiDB-lite"/>
    </source>
</evidence>
<accession>A0AAE1T6P7</accession>
<feature type="region of interest" description="Disordered" evidence="1">
    <location>
        <begin position="148"/>
        <end position="186"/>
    </location>
</feature>
<comment type="caution">
    <text evidence="3">The sequence shown here is derived from an EMBL/GenBank/DDBJ whole genome shotgun (WGS) entry which is preliminary data.</text>
</comment>
<dbReference type="Pfam" id="PF10551">
    <property type="entry name" value="MULE"/>
    <property type="match status" value="1"/>
</dbReference>
<evidence type="ECO:0000313" key="4">
    <source>
        <dbReference type="Proteomes" id="UP001289374"/>
    </source>
</evidence>
<protein>
    <recommendedName>
        <fullName evidence="2">MULE transposase domain-containing protein</fullName>
    </recommendedName>
</protein>
<keyword evidence="4" id="KW-1185">Reference proteome</keyword>
<dbReference type="PANTHER" id="PTHR31973:SF187">
    <property type="entry name" value="MUTATOR TRANSPOSASE MUDRA PROTEIN"/>
    <property type="match status" value="1"/>
</dbReference>
<reference evidence="3" key="1">
    <citation type="submission" date="2020-06" db="EMBL/GenBank/DDBJ databases">
        <authorList>
            <person name="Li T."/>
            <person name="Hu X."/>
            <person name="Zhang T."/>
            <person name="Song X."/>
            <person name="Zhang H."/>
            <person name="Dai N."/>
            <person name="Sheng W."/>
            <person name="Hou X."/>
            <person name="Wei L."/>
        </authorList>
    </citation>
    <scope>NUCLEOTIDE SEQUENCE</scope>
    <source>
        <strain evidence="3">K16</strain>
        <tissue evidence="3">Leaf</tissue>
    </source>
</reference>
<evidence type="ECO:0000313" key="3">
    <source>
        <dbReference type="EMBL" id="KAK4382949.1"/>
    </source>
</evidence>
<dbReference type="EMBL" id="JACGWL010000627">
    <property type="protein sequence ID" value="KAK4382949.1"/>
    <property type="molecule type" value="Genomic_DNA"/>
</dbReference>
<dbReference type="InterPro" id="IPR018289">
    <property type="entry name" value="MULE_transposase_dom"/>
</dbReference>
<name>A0AAE1T6P7_9LAMI</name>
<feature type="compositionally biased region" description="Low complexity" evidence="1">
    <location>
        <begin position="243"/>
        <end position="255"/>
    </location>
</feature>
<dbReference type="PANTHER" id="PTHR31973">
    <property type="entry name" value="POLYPROTEIN, PUTATIVE-RELATED"/>
    <property type="match status" value="1"/>
</dbReference>
<proteinExistence type="predicted"/>
<dbReference type="AlphaFoldDB" id="A0AAE1T6P7"/>
<gene>
    <name evidence="3" type="ORF">Sango_2824100</name>
</gene>
<sequence>MHLEYIEDGTKGGLINNVVIEEGNESDMNASEDEDLFYDFDFNLSDDDMFFDDFVDPNVEFGGSNKGKFVEGGRHRGQLLSAVGLDANNNIYPIAYAIVESETKDSWMWFLRLLDRALGFENDQNWTFMSDKQKCLIPAFEALFPNAKNRQPPQASASNEPAQNRGIRQKLPLRMPPKNKQAKPTMSTRIASVKINQSTSNIHTLVIVRCGMNFINLSNLRASFSNTATENTSKLAFELPPGVSRSTSRVPSNSSKAFQSSQQG</sequence>
<reference evidence="3" key="2">
    <citation type="journal article" date="2024" name="Plant">
        <title>Genomic evolution and insights into agronomic trait innovations of Sesamum species.</title>
        <authorList>
            <person name="Miao H."/>
            <person name="Wang L."/>
            <person name="Qu L."/>
            <person name="Liu H."/>
            <person name="Sun Y."/>
            <person name="Le M."/>
            <person name="Wang Q."/>
            <person name="Wei S."/>
            <person name="Zheng Y."/>
            <person name="Lin W."/>
            <person name="Duan Y."/>
            <person name="Cao H."/>
            <person name="Xiong S."/>
            <person name="Wang X."/>
            <person name="Wei L."/>
            <person name="Li C."/>
            <person name="Ma Q."/>
            <person name="Ju M."/>
            <person name="Zhao R."/>
            <person name="Li G."/>
            <person name="Mu C."/>
            <person name="Tian Q."/>
            <person name="Mei H."/>
            <person name="Zhang T."/>
            <person name="Gao T."/>
            <person name="Zhang H."/>
        </authorList>
    </citation>
    <scope>NUCLEOTIDE SEQUENCE</scope>
    <source>
        <strain evidence="3">K16</strain>
    </source>
</reference>
<evidence type="ECO:0000259" key="2">
    <source>
        <dbReference type="Pfam" id="PF10551"/>
    </source>
</evidence>
<feature type="compositionally biased region" description="Polar residues" evidence="1">
    <location>
        <begin position="148"/>
        <end position="162"/>
    </location>
</feature>
<feature type="region of interest" description="Disordered" evidence="1">
    <location>
        <begin position="239"/>
        <end position="264"/>
    </location>
</feature>
<dbReference type="Proteomes" id="UP001289374">
    <property type="component" value="Unassembled WGS sequence"/>
</dbReference>
<organism evidence="3 4">
    <name type="scientific">Sesamum angolense</name>
    <dbReference type="NCBI Taxonomy" id="2727404"/>
    <lineage>
        <taxon>Eukaryota</taxon>
        <taxon>Viridiplantae</taxon>
        <taxon>Streptophyta</taxon>
        <taxon>Embryophyta</taxon>
        <taxon>Tracheophyta</taxon>
        <taxon>Spermatophyta</taxon>
        <taxon>Magnoliopsida</taxon>
        <taxon>eudicotyledons</taxon>
        <taxon>Gunneridae</taxon>
        <taxon>Pentapetalae</taxon>
        <taxon>asterids</taxon>
        <taxon>lamiids</taxon>
        <taxon>Lamiales</taxon>
        <taxon>Pedaliaceae</taxon>
        <taxon>Sesamum</taxon>
    </lineage>
</organism>